<dbReference type="EMBL" id="GL737116">
    <property type="protein sequence ID" value="EFX60109.1"/>
    <property type="molecule type" value="Genomic_DNA"/>
</dbReference>
<dbReference type="AlphaFoldDB" id="E9I7C1"/>
<dbReference type="InParanoid" id="E9I7C1"/>
<evidence type="ECO:0000313" key="1">
    <source>
        <dbReference type="EMBL" id="EFX60109.1"/>
    </source>
</evidence>
<reference evidence="1 2" key="1">
    <citation type="journal article" date="2011" name="Science">
        <title>The ecoresponsive genome of Daphnia pulex.</title>
        <authorList>
            <person name="Colbourne J.K."/>
            <person name="Pfrender M.E."/>
            <person name="Gilbert D."/>
            <person name="Thomas W.K."/>
            <person name="Tucker A."/>
            <person name="Oakley T.H."/>
            <person name="Tokishita S."/>
            <person name="Aerts A."/>
            <person name="Arnold G.J."/>
            <person name="Basu M.K."/>
            <person name="Bauer D.J."/>
            <person name="Caceres C.E."/>
            <person name="Carmel L."/>
            <person name="Casola C."/>
            <person name="Choi J.H."/>
            <person name="Detter J.C."/>
            <person name="Dong Q."/>
            <person name="Dusheyko S."/>
            <person name="Eads B.D."/>
            <person name="Frohlich T."/>
            <person name="Geiler-Samerotte K.A."/>
            <person name="Gerlach D."/>
            <person name="Hatcher P."/>
            <person name="Jogdeo S."/>
            <person name="Krijgsveld J."/>
            <person name="Kriventseva E.V."/>
            <person name="Kultz D."/>
            <person name="Laforsch C."/>
            <person name="Lindquist E."/>
            <person name="Lopez J."/>
            <person name="Manak J.R."/>
            <person name="Muller J."/>
            <person name="Pangilinan J."/>
            <person name="Patwardhan R.P."/>
            <person name="Pitluck S."/>
            <person name="Pritham E.J."/>
            <person name="Rechtsteiner A."/>
            <person name="Rho M."/>
            <person name="Rogozin I.B."/>
            <person name="Sakarya O."/>
            <person name="Salamov A."/>
            <person name="Schaack S."/>
            <person name="Shapiro H."/>
            <person name="Shiga Y."/>
            <person name="Skalitzky C."/>
            <person name="Smith Z."/>
            <person name="Souvorov A."/>
            <person name="Sung W."/>
            <person name="Tang Z."/>
            <person name="Tsuchiya D."/>
            <person name="Tu H."/>
            <person name="Vos H."/>
            <person name="Wang M."/>
            <person name="Wolf Y.I."/>
            <person name="Yamagata H."/>
            <person name="Yamada T."/>
            <person name="Ye Y."/>
            <person name="Shaw J.R."/>
            <person name="Andrews J."/>
            <person name="Crease T.J."/>
            <person name="Tang H."/>
            <person name="Lucas S.M."/>
            <person name="Robertson H.M."/>
            <person name="Bork P."/>
            <person name="Koonin E.V."/>
            <person name="Zdobnov E.M."/>
            <person name="Grigoriev I.V."/>
            <person name="Lynch M."/>
            <person name="Boore J.L."/>
        </authorList>
    </citation>
    <scope>NUCLEOTIDE SEQUENCE [LARGE SCALE GENOMIC DNA]</scope>
</reference>
<proteinExistence type="predicted"/>
<keyword evidence="2" id="KW-1185">Reference proteome</keyword>
<dbReference type="KEGG" id="dpx:DAPPUDRAFT_345338"/>
<name>E9I7C1_DAPPU</name>
<organism evidence="1 2">
    <name type="scientific">Daphnia pulex</name>
    <name type="common">Water flea</name>
    <dbReference type="NCBI Taxonomy" id="6669"/>
    <lineage>
        <taxon>Eukaryota</taxon>
        <taxon>Metazoa</taxon>
        <taxon>Ecdysozoa</taxon>
        <taxon>Arthropoda</taxon>
        <taxon>Crustacea</taxon>
        <taxon>Branchiopoda</taxon>
        <taxon>Diplostraca</taxon>
        <taxon>Cladocera</taxon>
        <taxon>Anomopoda</taxon>
        <taxon>Daphniidae</taxon>
        <taxon>Daphnia</taxon>
    </lineage>
</organism>
<sequence length="296" mass="34938">MARLGSCEYSIVLYLMNAAVTGMYEIVTTEKEFASLIGYQDDRLEEAMQNLIQRNIIHVKVHDQHQPKGRQSLRIGMQYNVHLWQLDFDKDVTSHDAVVFPFKRESNVHYLQPREPDLTPTIRHPTPTWRRILETFLEGRDDLSEQDLQNAERDANILVDTHPVDQVLIMLRHFGNRVPTLSLLASAWQHFQTLFEEETEKVDILEARTKHMEMDHRLRDAAELLLQQKDQLKLNEEEAGVLAILFKHRHPRRQLFWAFQSRGRYPNLKEFFEQNSFLMLPVTSSGMVFKRRPHQD</sequence>
<dbReference type="Proteomes" id="UP000000305">
    <property type="component" value="Unassembled WGS sequence"/>
</dbReference>
<protein>
    <submittedName>
        <fullName evidence="1">Uncharacterized protein</fullName>
    </submittedName>
</protein>
<evidence type="ECO:0000313" key="2">
    <source>
        <dbReference type="Proteomes" id="UP000000305"/>
    </source>
</evidence>
<dbReference type="HOGENOM" id="CLU_940919_0_0_1"/>
<gene>
    <name evidence="1" type="ORF">DAPPUDRAFT_345338</name>
</gene>
<accession>E9I7C1</accession>